<proteinExistence type="predicted"/>
<keyword evidence="2" id="KW-1185">Reference proteome</keyword>
<organism evidence="1 2">
    <name type="scientific">Necator americanus</name>
    <name type="common">Human hookworm</name>
    <dbReference type="NCBI Taxonomy" id="51031"/>
    <lineage>
        <taxon>Eukaryota</taxon>
        <taxon>Metazoa</taxon>
        <taxon>Ecdysozoa</taxon>
        <taxon>Nematoda</taxon>
        <taxon>Chromadorea</taxon>
        <taxon>Rhabditida</taxon>
        <taxon>Rhabditina</taxon>
        <taxon>Rhabditomorpha</taxon>
        <taxon>Strongyloidea</taxon>
        <taxon>Ancylostomatidae</taxon>
        <taxon>Bunostominae</taxon>
        <taxon>Necator</taxon>
    </lineage>
</organism>
<dbReference type="EMBL" id="KI657667">
    <property type="protein sequence ID" value="ETN85804.1"/>
    <property type="molecule type" value="Genomic_DNA"/>
</dbReference>
<dbReference type="AlphaFoldDB" id="W2TVY5"/>
<reference evidence="2" key="1">
    <citation type="journal article" date="2014" name="Nat. Genet.">
        <title>Genome of the human hookworm Necator americanus.</title>
        <authorList>
            <person name="Tang Y.T."/>
            <person name="Gao X."/>
            <person name="Rosa B.A."/>
            <person name="Abubucker S."/>
            <person name="Hallsworth-Pepin K."/>
            <person name="Martin J."/>
            <person name="Tyagi R."/>
            <person name="Heizer E."/>
            <person name="Zhang X."/>
            <person name="Bhonagiri-Palsikar V."/>
            <person name="Minx P."/>
            <person name="Warren W.C."/>
            <person name="Wang Q."/>
            <person name="Zhan B."/>
            <person name="Hotez P.J."/>
            <person name="Sternberg P.W."/>
            <person name="Dougall A."/>
            <person name="Gaze S.T."/>
            <person name="Mulvenna J."/>
            <person name="Sotillo J."/>
            <person name="Ranganathan S."/>
            <person name="Rabelo E.M."/>
            <person name="Wilson R.K."/>
            <person name="Felgner P.L."/>
            <person name="Bethony J."/>
            <person name="Hawdon J.M."/>
            <person name="Gasser R.B."/>
            <person name="Loukas A."/>
            <person name="Mitreva M."/>
        </authorList>
    </citation>
    <scope>NUCLEOTIDE SEQUENCE [LARGE SCALE GENOMIC DNA]</scope>
</reference>
<name>W2TVY5_NECAM</name>
<dbReference type="KEGG" id="nai:NECAME_06224"/>
<sequence length="72" mass="8180">MVADGFLNESRNQTHPSWVRFIVGIVGVFRAGCLRNPFAQNPKGFALPRVKLIDLTMVHTRMYLGVRRLRPG</sequence>
<dbReference type="Proteomes" id="UP000053676">
    <property type="component" value="Unassembled WGS sequence"/>
</dbReference>
<accession>W2TVY5</accession>
<gene>
    <name evidence="1" type="ORF">NECAME_06224</name>
</gene>
<protein>
    <submittedName>
        <fullName evidence="1">Uncharacterized protein</fullName>
    </submittedName>
</protein>
<evidence type="ECO:0000313" key="1">
    <source>
        <dbReference type="EMBL" id="ETN85804.1"/>
    </source>
</evidence>
<evidence type="ECO:0000313" key="2">
    <source>
        <dbReference type="Proteomes" id="UP000053676"/>
    </source>
</evidence>